<comment type="function">
    <text evidence="7 8">Presumably involved in the processing and regular turnover of intracellular proteins. Catalyzes the removal of unsubstituted N-terminal amino acids from various peptides.</text>
</comment>
<evidence type="ECO:0000313" key="11">
    <source>
        <dbReference type="Proteomes" id="UP001501842"/>
    </source>
</evidence>
<dbReference type="SUPFAM" id="SSF52949">
    <property type="entry name" value="Macro domain-like"/>
    <property type="match status" value="1"/>
</dbReference>
<gene>
    <name evidence="8" type="primary">pepA</name>
    <name evidence="10" type="ORF">GCM10010439_16090</name>
</gene>
<dbReference type="EC" id="3.4.11.1" evidence="8"/>
<dbReference type="Gene3D" id="3.40.220.10">
    <property type="entry name" value="Leucine Aminopeptidase, subunit E, domain 1"/>
    <property type="match status" value="1"/>
</dbReference>
<sequence>MPVLTRVRAAEGPLAQVPGALLLAVPQGGDPGFDPGLPVDELLSFHEAKGEAGEIISLPVRLEGTLRELLLYGIGDGSPAALRKAGAALARRAKGKDLLAVQAPEGDLTAFTEGALLAGYDFSMKTGEGRKPVGEIVLVGGEPSARGEVLAAAAALARDLSNTPSLEKCPAWMAEQAVALAREAGLEVRIRDERDLEAEGFGGLLAVGSGSPRPPRLIELTYAPEGASGHIVLVGKGITFDTGGISIKPSAAMQTMKTDMSGGAVVMGVMSALRALDVRVKVTGLIPSAENAFSGSAMRPSDVITHYGGTTSEVLNTDAEGRLVLADALAYADKQLDPDLVVDIATLTGAAKLALGLRHGALFANDTELAAALLEASSRADEPLWRMPMTEDYRVAIESQVADVSNIEKRGFGGGAIMAALFLEKFVGDRRWAHLDVAGPARGGEGATGYGVRLFLEWLTSAPTYPTASA</sequence>
<feature type="binding site" evidence="8">
    <location>
        <position position="236"/>
    </location>
    <ligand>
        <name>Mn(2+)</name>
        <dbReference type="ChEBI" id="CHEBI:29035"/>
        <label>2</label>
    </ligand>
</feature>
<dbReference type="HAMAP" id="MF_00181">
    <property type="entry name" value="Cytosol_peptidase_M17"/>
    <property type="match status" value="1"/>
</dbReference>
<keyword evidence="8" id="KW-0963">Cytoplasm</keyword>
<feature type="active site" evidence="8">
    <location>
        <position position="248"/>
    </location>
</feature>
<evidence type="ECO:0000256" key="7">
    <source>
        <dbReference type="ARBA" id="ARBA00049972"/>
    </source>
</evidence>
<comment type="catalytic activity">
    <reaction evidence="2 8">
        <text>Release of an N-terminal amino acid, preferentially leucine, but not glutamic or aspartic acids.</text>
        <dbReference type="EC" id="3.4.11.10"/>
    </reaction>
</comment>
<evidence type="ECO:0000256" key="4">
    <source>
        <dbReference type="ARBA" id="ARBA00022438"/>
    </source>
</evidence>
<dbReference type="InterPro" id="IPR043472">
    <property type="entry name" value="Macro_dom-like"/>
</dbReference>
<feature type="binding site" evidence="8">
    <location>
        <position position="320"/>
    </location>
    <ligand>
        <name>Mn(2+)</name>
        <dbReference type="ChEBI" id="CHEBI:29035"/>
        <label>2</label>
    </ligand>
</feature>
<feature type="binding site" evidence="8">
    <location>
        <position position="259"/>
    </location>
    <ligand>
        <name>Mn(2+)</name>
        <dbReference type="ChEBI" id="CHEBI:29035"/>
        <label>2</label>
    </ligand>
</feature>
<dbReference type="InterPro" id="IPR000819">
    <property type="entry name" value="Peptidase_M17_C"/>
</dbReference>
<dbReference type="InterPro" id="IPR023042">
    <property type="entry name" value="Peptidase_M17_leu_NH2_pept"/>
</dbReference>
<feature type="binding site" evidence="8">
    <location>
        <position position="241"/>
    </location>
    <ligand>
        <name>Mn(2+)</name>
        <dbReference type="ChEBI" id="CHEBI:29035"/>
        <label>2</label>
    </ligand>
</feature>
<keyword evidence="8" id="KW-0479">Metal-binding</keyword>
<dbReference type="SUPFAM" id="SSF53187">
    <property type="entry name" value="Zn-dependent exopeptidases"/>
    <property type="match status" value="1"/>
</dbReference>
<evidence type="ECO:0000256" key="3">
    <source>
        <dbReference type="ARBA" id="ARBA00009528"/>
    </source>
</evidence>
<feature type="binding site" evidence="8">
    <location>
        <position position="318"/>
    </location>
    <ligand>
        <name>Mn(2+)</name>
        <dbReference type="ChEBI" id="CHEBI:29035"/>
        <label>1</label>
    </ligand>
</feature>
<evidence type="ECO:0000256" key="8">
    <source>
        <dbReference type="HAMAP-Rule" id="MF_00181"/>
    </source>
</evidence>
<evidence type="ECO:0000259" key="9">
    <source>
        <dbReference type="PROSITE" id="PS00631"/>
    </source>
</evidence>
<dbReference type="Proteomes" id="UP001501842">
    <property type="component" value="Unassembled WGS sequence"/>
</dbReference>
<evidence type="ECO:0000256" key="2">
    <source>
        <dbReference type="ARBA" id="ARBA00000967"/>
    </source>
</evidence>
<protein>
    <recommendedName>
        <fullName evidence="8">Probable cytosol aminopeptidase</fullName>
        <ecNumber evidence="8">3.4.11.1</ecNumber>
    </recommendedName>
    <alternativeName>
        <fullName evidence="8">Leucine aminopeptidase</fullName>
        <shortName evidence="8">LAP</shortName>
        <ecNumber evidence="8">3.4.11.10</ecNumber>
    </alternativeName>
    <alternativeName>
        <fullName evidence="8">Leucyl aminopeptidase</fullName>
    </alternativeName>
</protein>
<dbReference type="RefSeq" id="WP_344449587.1">
    <property type="nucleotide sequence ID" value="NZ_BAAATZ010000006.1"/>
</dbReference>
<dbReference type="InterPro" id="IPR011356">
    <property type="entry name" value="Leucine_aapep/pepB"/>
</dbReference>
<dbReference type="EMBL" id="BAAATZ010000006">
    <property type="protein sequence ID" value="GAA2722698.1"/>
    <property type="molecule type" value="Genomic_DNA"/>
</dbReference>
<evidence type="ECO:0000313" key="10">
    <source>
        <dbReference type="EMBL" id="GAA2722698.1"/>
    </source>
</evidence>
<dbReference type="CDD" id="cd00433">
    <property type="entry name" value="Peptidase_M17"/>
    <property type="match status" value="1"/>
</dbReference>
<comment type="caution">
    <text evidence="10">The sequence shown here is derived from an EMBL/GenBank/DDBJ whole genome shotgun (WGS) entry which is preliminary data.</text>
</comment>
<dbReference type="PROSITE" id="PS00631">
    <property type="entry name" value="CYTOSOL_AP"/>
    <property type="match status" value="1"/>
</dbReference>
<organism evidence="10 11">
    <name type="scientific">Actinocorallia aurantiaca</name>
    <dbReference type="NCBI Taxonomy" id="46204"/>
    <lineage>
        <taxon>Bacteria</taxon>
        <taxon>Bacillati</taxon>
        <taxon>Actinomycetota</taxon>
        <taxon>Actinomycetes</taxon>
        <taxon>Streptosporangiales</taxon>
        <taxon>Thermomonosporaceae</taxon>
        <taxon>Actinocorallia</taxon>
    </lineage>
</organism>
<name>A0ABN3U122_9ACTN</name>
<reference evidence="10 11" key="1">
    <citation type="journal article" date="2019" name="Int. J. Syst. Evol. Microbiol.">
        <title>The Global Catalogue of Microorganisms (GCM) 10K type strain sequencing project: providing services to taxonomists for standard genome sequencing and annotation.</title>
        <authorList>
            <consortium name="The Broad Institute Genomics Platform"/>
            <consortium name="The Broad Institute Genome Sequencing Center for Infectious Disease"/>
            <person name="Wu L."/>
            <person name="Ma J."/>
        </authorList>
    </citation>
    <scope>NUCLEOTIDE SEQUENCE [LARGE SCALE GENOMIC DNA]</scope>
    <source>
        <strain evidence="10 11">JCM 8201</strain>
    </source>
</reference>
<comment type="similarity">
    <text evidence="3 8">Belongs to the peptidase M17 family.</text>
</comment>
<feature type="binding site" evidence="8">
    <location>
        <position position="320"/>
    </location>
    <ligand>
        <name>Mn(2+)</name>
        <dbReference type="ChEBI" id="CHEBI:29035"/>
        <label>1</label>
    </ligand>
</feature>
<comment type="subcellular location">
    <subcellularLocation>
        <location evidence="8">Cytoplasm</location>
    </subcellularLocation>
</comment>
<feature type="active site" evidence="8">
    <location>
        <position position="322"/>
    </location>
</feature>
<keyword evidence="6 8" id="KW-0378">Hydrolase</keyword>
<accession>A0ABN3U122</accession>
<comment type="cofactor">
    <cofactor evidence="8">
        <name>Mn(2+)</name>
        <dbReference type="ChEBI" id="CHEBI:29035"/>
    </cofactor>
    <text evidence="8">Binds 2 manganese ions per subunit.</text>
</comment>
<dbReference type="EC" id="3.4.11.10" evidence="8"/>
<evidence type="ECO:0000256" key="1">
    <source>
        <dbReference type="ARBA" id="ARBA00000135"/>
    </source>
</evidence>
<dbReference type="Gene3D" id="3.40.630.10">
    <property type="entry name" value="Zn peptidases"/>
    <property type="match status" value="1"/>
</dbReference>
<proteinExistence type="inferred from homology"/>
<keyword evidence="8" id="KW-0464">Manganese</keyword>
<feature type="domain" description="Cytosol aminopeptidase" evidence="9">
    <location>
        <begin position="316"/>
        <end position="323"/>
    </location>
</feature>
<dbReference type="Pfam" id="PF00883">
    <property type="entry name" value="Peptidase_M17"/>
    <property type="match status" value="1"/>
</dbReference>
<evidence type="ECO:0000256" key="5">
    <source>
        <dbReference type="ARBA" id="ARBA00022670"/>
    </source>
</evidence>
<dbReference type="PANTHER" id="PTHR11963">
    <property type="entry name" value="LEUCINE AMINOPEPTIDASE-RELATED"/>
    <property type="match status" value="1"/>
</dbReference>
<dbReference type="PRINTS" id="PR00481">
    <property type="entry name" value="LAMNOPPTDASE"/>
</dbReference>
<feature type="binding site" evidence="8">
    <location>
        <position position="241"/>
    </location>
    <ligand>
        <name>Mn(2+)</name>
        <dbReference type="ChEBI" id="CHEBI:29035"/>
        <label>1</label>
    </ligand>
</feature>
<evidence type="ECO:0000256" key="6">
    <source>
        <dbReference type="ARBA" id="ARBA00022801"/>
    </source>
</evidence>
<comment type="catalytic activity">
    <reaction evidence="1 8">
        <text>Release of an N-terminal amino acid, Xaa-|-Yaa-, in which Xaa is preferably Leu, but may be other amino acids including Pro although not Arg or Lys, and Yaa may be Pro. Amino acid amides and methyl esters are also readily hydrolyzed, but rates on arylamides are exceedingly low.</text>
        <dbReference type="EC" id="3.4.11.1"/>
    </reaction>
</comment>
<keyword evidence="11" id="KW-1185">Reference proteome</keyword>
<dbReference type="PANTHER" id="PTHR11963:SF20">
    <property type="entry name" value="PEPTIDASE B"/>
    <property type="match status" value="1"/>
</dbReference>
<keyword evidence="4 8" id="KW-0031">Aminopeptidase</keyword>
<keyword evidence="5 8" id="KW-0645">Protease</keyword>